<feature type="compositionally biased region" description="Low complexity" evidence="1">
    <location>
        <begin position="296"/>
        <end position="310"/>
    </location>
</feature>
<protein>
    <submittedName>
        <fullName evidence="3">Uncharacterized protein</fullName>
    </submittedName>
</protein>
<gene>
    <name evidence="3" type="ORF">QBC33DRAFT_149620</name>
</gene>
<feature type="compositionally biased region" description="Basic and acidic residues" evidence="1">
    <location>
        <begin position="247"/>
        <end position="256"/>
    </location>
</feature>
<feature type="region of interest" description="Disordered" evidence="1">
    <location>
        <begin position="218"/>
        <end position="310"/>
    </location>
</feature>
<keyword evidence="4" id="KW-1185">Reference proteome</keyword>
<dbReference type="EMBL" id="MU838998">
    <property type="protein sequence ID" value="KAK1771333.1"/>
    <property type="molecule type" value="Genomic_DNA"/>
</dbReference>
<feature type="compositionally biased region" description="Low complexity" evidence="1">
    <location>
        <begin position="125"/>
        <end position="136"/>
    </location>
</feature>
<proteinExistence type="predicted"/>
<feature type="compositionally biased region" description="Polar residues" evidence="1">
    <location>
        <begin position="151"/>
        <end position="164"/>
    </location>
</feature>
<evidence type="ECO:0000313" key="4">
    <source>
        <dbReference type="Proteomes" id="UP001244011"/>
    </source>
</evidence>
<keyword evidence="2" id="KW-0812">Transmembrane</keyword>
<evidence type="ECO:0000256" key="2">
    <source>
        <dbReference type="SAM" id="Phobius"/>
    </source>
</evidence>
<dbReference type="AlphaFoldDB" id="A0AAJ0C9C9"/>
<reference evidence="3" key="1">
    <citation type="submission" date="2023-06" db="EMBL/GenBank/DDBJ databases">
        <title>Genome-scale phylogeny and comparative genomics of the fungal order Sordariales.</title>
        <authorList>
            <consortium name="Lawrence Berkeley National Laboratory"/>
            <person name="Hensen N."/>
            <person name="Bonometti L."/>
            <person name="Westerberg I."/>
            <person name="Brannstrom I.O."/>
            <person name="Guillou S."/>
            <person name="Cros-Aarteil S."/>
            <person name="Calhoun S."/>
            <person name="Haridas S."/>
            <person name="Kuo A."/>
            <person name="Mondo S."/>
            <person name="Pangilinan J."/>
            <person name="Riley R."/>
            <person name="Labutti K."/>
            <person name="Andreopoulos B."/>
            <person name="Lipzen A."/>
            <person name="Chen C."/>
            <person name="Yanf M."/>
            <person name="Daum C."/>
            <person name="Ng V."/>
            <person name="Clum A."/>
            <person name="Steindorff A."/>
            <person name="Ohm R."/>
            <person name="Martin F."/>
            <person name="Silar P."/>
            <person name="Natvig D."/>
            <person name="Lalanne C."/>
            <person name="Gautier V."/>
            <person name="Ament-Velasquez S.L."/>
            <person name="Kruys A."/>
            <person name="Hutchinson M.I."/>
            <person name="Powell A.J."/>
            <person name="Barry K."/>
            <person name="Miller A.N."/>
            <person name="Grigoriev I.V."/>
            <person name="Debuchy R."/>
            <person name="Gladieux P."/>
            <person name="Thoren M.H."/>
            <person name="Johannesson H."/>
        </authorList>
    </citation>
    <scope>NUCLEOTIDE SEQUENCE</scope>
    <source>
        <strain evidence="3">8032-3</strain>
    </source>
</reference>
<accession>A0AAJ0C9C9</accession>
<feature type="region of interest" description="Disordered" evidence="1">
    <location>
        <begin position="102"/>
        <end position="186"/>
    </location>
</feature>
<keyword evidence="2" id="KW-1133">Transmembrane helix</keyword>
<comment type="caution">
    <text evidence="3">The sequence shown here is derived from an EMBL/GenBank/DDBJ whole genome shotgun (WGS) entry which is preliminary data.</text>
</comment>
<dbReference type="GeneID" id="85305341"/>
<feature type="compositionally biased region" description="Polar residues" evidence="1">
    <location>
        <begin position="263"/>
        <end position="278"/>
    </location>
</feature>
<evidence type="ECO:0000256" key="1">
    <source>
        <dbReference type="SAM" id="MobiDB-lite"/>
    </source>
</evidence>
<keyword evidence="2" id="KW-0472">Membrane</keyword>
<sequence length="310" mass="32603">MAMLNPVYGLIVPFLCIFTVPLAIFAGITTTFAFSILMFRVALVYLNIAMASIPQYIMGRGGYRALPATYHSIYGHDGSVTPASPAGSAGSAGGRNASSLTLSTPLSMGHMASGYRSPKTRERASATAINTASNTSGGPAGAGLGRRSRRPSQGSATSIGSITPINEVEDGTSGPSGSWLPASSGMDRDFEGVGGWRLDDANDDADWANINSRLELPLERTPRHHHRSASGDTSTPGEGSWLMMKSVKKDGREKSGGTRKHNISPNSGRVRTGQNVSISFMPRDREEGYFGFLPQAPSSKSVKKASSSAG</sequence>
<dbReference type="Proteomes" id="UP001244011">
    <property type="component" value="Unassembled WGS sequence"/>
</dbReference>
<feature type="transmembrane region" description="Helical" evidence="2">
    <location>
        <begin position="7"/>
        <end position="26"/>
    </location>
</feature>
<organism evidence="3 4">
    <name type="scientific">Phialemonium atrogriseum</name>
    <dbReference type="NCBI Taxonomy" id="1093897"/>
    <lineage>
        <taxon>Eukaryota</taxon>
        <taxon>Fungi</taxon>
        <taxon>Dikarya</taxon>
        <taxon>Ascomycota</taxon>
        <taxon>Pezizomycotina</taxon>
        <taxon>Sordariomycetes</taxon>
        <taxon>Sordariomycetidae</taxon>
        <taxon>Cephalothecales</taxon>
        <taxon>Cephalothecaceae</taxon>
        <taxon>Phialemonium</taxon>
    </lineage>
</organism>
<name>A0AAJ0C9C9_9PEZI</name>
<dbReference type="RefSeq" id="XP_060287546.1">
    <property type="nucleotide sequence ID" value="XM_060422154.1"/>
</dbReference>
<evidence type="ECO:0000313" key="3">
    <source>
        <dbReference type="EMBL" id="KAK1771333.1"/>
    </source>
</evidence>
<feature type="transmembrane region" description="Helical" evidence="2">
    <location>
        <begin position="32"/>
        <end position="53"/>
    </location>
</feature>